<accession>A0A7S2KQJ3</accession>
<dbReference type="AlphaFoldDB" id="A0A7S2KQJ3"/>
<proteinExistence type="predicted"/>
<organism evidence="1">
    <name type="scientific">Zooxanthella nutricula</name>
    <dbReference type="NCBI Taxonomy" id="1333877"/>
    <lineage>
        <taxon>Eukaryota</taxon>
        <taxon>Sar</taxon>
        <taxon>Alveolata</taxon>
        <taxon>Dinophyceae</taxon>
        <taxon>Peridiniales</taxon>
        <taxon>Peridiniales incertae sedis</taxon>
        <taxon>Zooxanthella</taxon>
    </lineage>
</organism>
<gene>
    <name evidence="1" type="ORF">BRAN1462_LOCUS32192</name>
</gene>
<name>A0A7S2KQJ3_9DINO</name>
<sequence>MQPGPPAPAPSHCCSPKMHLHAPKLALTLAQQPRSLMATTRAPPMNRKTLLMRVARKHSPTLLALMVLHSAMLLALAWKHLLALLLALPTPVPQAAQARARMLAQTLG</sequence>
<protein>
    <submittedName>
        <fullName evidence="1">Uncharacterized protein</fullName>
    </submittedName>
</protein>
<reference evidence="1" key="1">
    <citation type="submission" date="2021-01" db="EMBL/GenBank/DDBJ databases">
        <authorList>
            <person name="Corre E."/>
            <person name="Pelletier E."/>
            <person name="Niang G."/>
            <person name="Scheremetjew M."/>
            <person name="Finn R."/>
            <person name="Kale V."/>
            <person name="Holt S."/>
            <person name="Cochrane G."/>
            <person name="Meng A."/>
            <person name="Brown T."/>
            <person name="Cohen L."/>
        </authorList>
    </citation>
    <scope>NUCLEOTIDE SEQUENCE</scope>
    <source>
        <strain evidence="1">RCC3387</strain>
    </source>
</reference>
<evidence type="ECO:0000313" key="1">
    <source>
        <dbReference type="EMBL" id="CAD9583841.1"/>
    </source>
</evidence>
<dbReference type="EMBL" id="HBGW01050603">
    <property type="protein sequence ID" value="CAD9583841.1"/>
    <property type="molecule type" value="Transcribed_RNA"/>
</dbReference>